<protein>
    <submittedName>
        <fullName evidence="1">Uncharacterized protein</fullName>
    </submittedName>
</protein>
<sequence>MILRGPTYYLFLGVVTNRTTAIDVFCSPVLKQFLRAKACALFFFTCHGICIVGEYPSLVFSFFVAIPSMTGISRVCGLQAQNLGR</sequence>
<organism evidence="1 2">
    <name type="scientific">Dothidotthia symphoricarpi CBS 119687</name>
    <dbReference type="NCBI Taxonomy" id="1392245"/>
    <lineage>
        <taxon>Eukaryota</taxon>
        <taxon>Fungi</taxon>
        <taxon>Dikarya</taxon>
        <taxon>Ascomycota</taxon>
        <taxon>Pezizomycotina</taxon>
        <taxon>Dothideomycetes</taxon>
        <taxon>Pleosporomycetidae</taxon>
        <taxon>Pleosporales</taxon>
        <taxon>Dothidotthiaceae</taxon>
        <taxon>Dothidotthia</taxon>
    </lineage>
</organism>
<dbReference type="RefSeq" id="XP_033529297.1">
    <property type="nucleotide sequence ID" value="XM_033662000.1"/>
</dbReference>
<evidence type="ECO:0000313" key="2">
    <source>
        <dbReference type="Proteomes" id="UP000799771"/>
    </source>
</evidence>
<dbReference type="AlphaFoldDB" id="A0A6A6ATB6"/>
<accession>A0A6A6ATB6</accession>
<keyword evidence="2" id="KW-1185">Reference proteome</keyword>
<reference evidence="1" key="1">
    <citation type="journal article" date="2020" name="Stud. Mycol.">
        <title>101 Dothideomycetes genomes: a test case for predicting lifestyles and emergence of pathogens.</title>
        <authorList>
            <person name="Haridas S."/>
            <person name="Albert R."/>
            <person name="Binder M."/>
            <person name="Bloem J."/>
            <person name="Labutti K."/>
            <person name="Salamov A."/>
            <person name="Andreopoulos B."/>
            <person name="Baker S."/>
            <person name="Barry K."/>
            <person name="Bills G."/>
            <person name="Bluhm B."/>
            <person name="Cannon C."/>
            <person name="Castanera R."/>
            <person name="Culley D."/>
            <person name="Daum C."/>
            <person name="Ezra D."/>
            <person name="Gonzalez J."/>
            <person name="Henrissat B."/>
            <person name="Kuo A."/>
            <person name="Liang C."/>
            <person name="Lipzen A."/>
            <person name="Lutzoni F."/>
            <person name="Magnuson J."/>
            <person name="Mondo S."/>
            <person name="Nolan M."/>
            <person name="Ohm R."/>
            <person name="Pangilinan J."/>
            <person name="Park H.-J."/>
            <person name="Ramirez L."/>
            <person name="Alfaro M."/>
            <person name="Sun H."/>
            <person name="Tritt A."/>
            <person name="Yoshinaga Y."/>
            <person name="Zwiers L.-H."/>
            <person name="Turgeon B."/>
            <person name="Goodwin S."/>
            <person name="Spatafora J."/>
            <person name="Crous P."/>
            <person name="Grigoriev I."/>
        </authorList>
    </citation>
    <scope>NUCLEOTIDE SEQUENCE</scope>
    <source>
        <strain evidence="1">CBS 119687</strain>
    </source>
</reference>
<gene>
    <name evidence="1" type="ORF">P153DRAFT_12433</name>
</gene>
<dbReference type="EMBL" id="ML977497">
    <property type="protein sequence ID" value="KAF2134910.1"/>
    <property type="molecule type" value="Genomic_DNA"/>
</dbReference>
<dbReference type="Proteomes" id="UP000799771">
    <property type="component" value="Unassembled WGS sequence"/>
</dbReference>
<name>A0A6A6ATB6_9PLEO</name>
<evidence type="ECO:0000313" key="1">
    <source>
        <dbReference type="EMBL" id="KAF2134910.1"/>
    </source>
</evidence>
<proteinExistence type="predicted"/>
<dbReference type="GeneID" id="54402432"/>